<protein>
    <submittedName>
        <fullName evidence="3">MAM and LDL-receptor class A domain-containing protein 1</fullName>
    </submittedName>
</protein>
<organism evidence="2 3">
    <name type="scientific">Aplysia californica</name>
    <name type="common">California sea hare</name>
    <dbReference type="NCBI Taxonomy" id="6500"/>
    <lineage>
        <taxon>Eukaryota</taxon>
        <taxon>Metazoa</taxon>
        <taxon>Spiralia</taxon>
        <taxon>Lophotrochozoa</taxon>
        <taxon>Mollusca</taxon>
        <taxon>Gastropoda</taxon>
        <taxon>Heterobranchia</taxon>
        <taxon>Euthyneura</taxon>
        <taxon>Tectipleura</taxon>
        <taxon>Aplysiida</taxon>
        <taxon>Aplysioidea</taxon>
        <taxon>Aplysiidae</taxon>
        <taxon>Aplysia</taxon>
    </lineage>
</organism>
<dbReference type="InterPro" id="IPR000998">
    <property type="entry name" value="MAM_dom"/>
</dbReference>
<feature type="domain" description="MAM" evidence="1">
    <location>
        <begin position="28"/>
        <end position="182"/>
    </location>
</feature>
<dbReference type="PANTHER" id="PTHR23282:SF101">
    <property type="entry name" value="MAM DOMAIN-CONTAINING PROTEIN"/>
    <property type="match status" value="1"/>
</dbReference>
<evidence type="ECO:0000313" key="2">
    <source>
        <dbReference type="Proteomes" id="UP000694888"/>
    </source>
</evidence>
<dbReference type="SUPFAM" id="SSF49899">
    <property type="entry name" value="Concanavalin A-like lectins/glucanases"/>
    <property type="match status" value="1"/>
</dbReference>
<dbReference type="CDD" id="cd06263">
    <property type="entry name" value="MAM"/>
    <property type="match status" value="1"/>
</dbReference>
<dbReference type="PANTHER" id="PTHR23282">
    <property type="entry name" value="APICAL ENDOSOMAL GLYCOPROTEIN PRECURSOR"/>
    <property type="match status" value="1"/>
</dbReference>
<gene>
    <name evidence="3" type="primary">LOC106012767</name>
</gene>
<keyword evidence="2" id="KW-1185">Reference proteome</keyword>
<dbReference type="Gene3D" id="2.60.120.200">
    <property type="match status" value="1"/>
</dbReference>
<dbReference type="PROSITE" id="PS50060">
    <property type="entry name" value="MAM_2"/>
    <property type="match status" value="1"/>
</dbReference>
<sequence>MQSHLKYFLVNAELSSHCTFSSAGSSSIACDFETSSICGYKFDSAGNFNWTWRAGSFPATDHTTQTASGHFLVARVSGTRGRAQRAKLVSPSFPRSSSQRCLQFWYTIPGSTGSLSVVVGSPSSTGVSWSGRSPVNTWMIGQVNIPTGSGQIQASFTAQIAPFGTSVVAIDDVSIRPGQCRAIGKFSIVHQEQFAFNLTICYMK</sequence>
<dbReference type="RefSeq" id="XP_012942110.1">
    <property type="nucleotide sequence ID" value="XM_013086656.2"/>
</dbReference>
<proteinExistence type="predicted"/>
<dbReference type="InterPro" id="IPR051560">
    <property type="entry name" value="MAM_domain-containing"/>
</dbReference>
<dbReference type="SMART" id="SM00137">
    <property type="entry name" value="MAM"/>
    <property type="match status" value="1"/>
</dbReference>
<evidence type="ECO:0000313" key="3">
    <source>
        <dbReference type="RefSeq" id="XP_012942110.1"/>
    </source>
</evidence>
<accession>A0ABM1A717</accession>
<reference evidence="3" key="1">
    <citation type="submission" date="2025-08" db="UniProtKB">
        <authorList>
            <consortium name="RefSeq"/>
        </authorList>
    </citation>
    <scope>IDENTIFICATION</scope>
</reference>
<dbReference type="Proteomes" id="UP000694888">
    <property type="component" value="Unplaced"/>
</dbReference>
<dbReference type="GeneID" id="106012767"/>
<dbReference type="Pfam" id="PF00629">
    <property type="entry name" value="MAM"/>
    <property type="match status" value="1"/>
</dbReference>
<name>A0ABM1A717_APLCA</name>
<dbReference type="InterPro" id="IPR013320">
    <property type="entry name" value="ConA-like_dom_sf"/>
</dbReference>
<dbReference type="PROSITE" id="PS51257">
    <property type="entry name" value="PROKAR_LIPOPROTEIN"/>
    <property type="match status" value="1"/>
</dbReference>
<evidence type="ECO:0000259" key="1">
    <source>
        <dbReference type="PROSITE" id="PS50060"/>
    </source>
</evidence>